<gene>
    <name evidence="3" type="ORF">NITFAB_0209</name>
</gene>
<name>A0A2X0QS24_9PROT</name>
<dbReference type="EMBL" id="LS423452">
    <property type="protein sequence ID" value="SPS04620.1"/>
    <property type="molecule type" value="Genomic_DNA"/>
</dbReference>
<proteinExistence type="predicted"/>
<evidence type="ECO:0000313" key="3">
    <source>
        <dbReference type="EMBL" id="SPS04620.1"/>
    </source>
</evidence>
<sequence>MKHTAHPTTAERAGRWLGSAWRGFVRKEACAVQWLAGKGLPAGVVRLLFWVAKLVVVAVLLYSAFWLALLLVFAVTAAWLVRNADLDDEKQPELRDGHSGIGWYNKDDLRIDMGDPDDP</sequence>
<organism evidence="3">
    <name type="scientific">Candidatus Nitrotoga fabula</name>
    <dbReference type="NCBI Taxonomy" id="2182327"/>
    <lineage>
        <taxon>Bacteria</taxon>
        <taxon>Pseudomonadati</taxon>
        <taxon>Pseudomonadota</taxon>
        <taxon>Betaproteobacteria</taxon>
        <taxon>Nitrosomonadales</taxon>
        <taxon>Gallionellaceae</taxon>
        <taxon>Candidatus Nitrotoga</taxon>
    </lineage>
</organism>
<dbReference type="AlphaFoldDB" id="A0A2X0QS24"/>
<keyword evidence="2" id="KW-0472">Membrane</keyword>
<accession>A0A2X0QS24</accession>
<protein>
    <recommendedName>
        <fullName evidence="4">DUF3742 domain-containing protein</fullName>
    </recommendedName>
</protein>
<feature type="compositionally biased region" description="Basic and acidic residues" evidence="1">
    <location>
        <begin position="89"/>
        <end position="98"/>
    </location>
</feature>
<evidence type="ECO:0000256" key="2">
    <source>
        <dbReference type="SAM" id="Phobius"/>
    </source>
</evidence>
<keyword evidence="2" id="KW-1133">Transmembrane helix</keyword>
<feature type="region of interest" description="Disordered" evidence="1">
    <location>
        <begin position="89"/>
        <end position="119"/>
    </location>
</feature>
<dbReference type="InterPro" id="IPR022213">
    <property type="entry name" value="DUF3742"/>
</dbReference>
<evidence type="ECO:0000256" key="1">
    <source>
        <dbReference type="SAM" id="MobiDB-lite"/>
    </source>
</evidence>
<dbReference type="Pfam" id="PF12553">
    <property type="entry name" value="DUF3742"/>
    <property type="match status" value="1"/>
</dbReference>
<reference evidence="3" key="1">
    <citation type="submission" date="2018-05" db="EMBL/GenBank/DDBJ databases">
        <authorList>
            <person name="Lanie J.A."/>
            <person name="Ng W.-L."/>
            <person name="Kazmierczak K.M."/>
            <person name="Andrzejewski T.M."/>
            <person name="Davidsen T.M."/>
            <person name="Wayne K.J."/>
            <person name="Tettelin H."/>
            <person name="Glass J.I."/>
            <person name="Rusch D."/>
            <person name="Podicherti R."/>
            <person name="Tsui H.-C.T."/>
            <person name="Winkler M.E."/>
        </authorList>
    </citation>
    <scope>NUCLEOTIDE SEQUENCE</scope>
    <source>
        <strain evidence="3">KNB</strain>
    </source>
</reference>
<keyword evidence="2" id="KW-0812">Transmembrane</keyword>
<feature type="transmembrane region" description="Helical" evidence="2">
    <location>
        <begin position="48"/>
        <end position="81"/>
    </location>
</feature>
<evidence type="ECO:0008006" key="4">
    <source>
        <dbReference type="Google" id="ProtNLM"/>
    </source>
</evidence>